<feature type="domain" description="Carboxylesterase type B" evidence="7">
    <location>
        <begin position="189"/>
        <end position="436"/>
    </location>
</feature>
<dbReference type="SUPFAM" id="SSF53474">
    <property type="entry name" value="alpha/beta-Hydrolases"/>
    <property type="match status" value="1"/>
</dbReference>
<reference evidence="8 9" key="1">
    <citation type="submission" date="2018-04" db="EMBL/GenBank/DDBJ databases">
        <authorList>
            <person name="Zhang X."/>
            <person name="Yuan J."/>
            <person name="Li F."/>
            <person name="Xiang J."/>
        </authorList>
    </citation>
    <scope>NUCLEOTIDE SEQUENCE [LARGE SCALE GENOMIC DNA]</scope>
    <source>
        <tissue evidence="8">Muscle</tissue>
    </source>
</reference>
<dbReference type="InterPro" id="IPR019826">
    <property type="entry name" value="Carboxylesterase_B_AS"/>
</dbReference>
<protein>
    <recommendedName>
        <fullName evidence="6">Carboxylic ester hydrolase</fullName>
        <ecNumber evidence="6">3.1.1.-</ecNumber>
    </recommendedName>
</protein>
<keyword evidence="4 6" id="KW-0378">Hydrolase</keyword>
<dbReference type="Proteomes" id="UP000283509">
    <property type="component" value="Unassembled WGS sequence"/>
</dbReference>
<reference evidence="8 9" key="2">
    <citation type="submission" date="2019-01" db="EMBL/GenBank/DDBJ databases">
        <title>The decoding of complex shrimp genome reveals the adaptation for benthos swimmer, frequently molting mechanism and breeding impact on genome.</title>
        <authorList>
            <person name="Sun Y."/>
            <person name="Gao Y."/>
            <person name="Yu Y."/>
        </authorList>
    </citation>
    <scope>NUCLEOTIDE SEQUENCE [LARGE SCALE GENOMIC DNA]</scope>
    <source>
        <tissue evidence="8">Muscle</tissue>
    </source>
</reference>
<proteinExistence type="inferred from homology"/>
<dbReference type="PROSITE" id="PS00122">
    <property type="entry name" value="CARBOXYLESTERASE_B_1"/>
    <property type="match status" value="1"/>
</dbReference>
<evidence type="ECO:0000256" key="6">
    <source>
        <dbReference type="RuleBase" id="RU361235"/>
    </source>
</evidence>
<gene>
    <name evidence="8" type="ORF">C7M84_000520</name>
</gene>
<dbReference type="PROSITE" id="PS00941">
    <property type="entry name" value="CARBOXYLESTERASE_B_2"/>
    <property type="match status" value="1"/>
</dbReference>
<keyword evidence="2" id="KW-0719">Serine esterase</keyword>
<dbReference type="EC" id="3.1.1.-" evidence="6"/>
<feature type="domain" description="Carboxylesterase type B" evidence="7">
    <location>
        <begin position="6"/>
        <end position="184"/>
    </location>
</feature>
<evidence type="ECO:0000313" key="8">
    <source>
        <dbReference type="EMBL" id="ROT80740.1"/>
    </source>
</evidence>
<dbReference type="EMBL" id="QCYY01001076">
    <property type="protein sequence ID" value="ROT80740.1"/>
    <property type="molecule type" value="Genomic_DNA"/>
</dbReference>
<organism evidence="8 9">
    <name type="scientific">Penaeus vannamei</name>
    <name type="common">Whiteleg shrimp</name>
    <name type="synonym">Litopenaeus vannamei</name>
    <dbReference type="NCBI Taxonomy" id="6689"/>
    <lineage>
        <taxon>Eukaryota</taxon>
        <taxon>Metazoa</taxon>
        <taxon>Ecdysozoa</taxon>
        <taxon>Arthropoda</taxon>
        <taxon>Crustacea</taxon>
        <taxon>Multicrustacea</taxon>
        <taxon>Malacostraca</taxon>
        <taxon>Eumalacostraca</taxon>
        <taxon>Eucarida</taxon>
        <taxon>Decapoda</taxon>
        <taxon>Dendrobranchiata</taxon>
        <taxon>Penaeoidea</taxon>
        <taxon>Penaeidae</taxon>
        <taxon>Penaeus</taxon>
    </lineage>
</organism>
<accession>A0A3R7QJE5</accession>
<evidence type="ECO:0000256" key="5">
    <source>
        <dbReference type="ARBA" id="ARBA00023180"/>
    </source>
</evidence>
<evidence type="ECO:0000256" key="3">
    <source>
        <dbReference type="ARBA" id="ARBA00022729"/>
    </source>
</evidence>
<name>A0A3R7QJE5_PENVA</name>
<dbReference type="InterPro" id="IPR019819">
    <property type="entry name" value="Carboxylesterase_B_CS"/>
</dbReference>
<evidence type="ECO:0000256" key="2">
    <source>
        <dbReference type="ARBA" id="ARBA00022487"/>
    </source>
</evidence>
<dbReference type="InterPro" id="IPR002018">
    <property type="entry name" value="CarbesteraseB"/>
</dbReference>
<keyword evidence="9" id="KW-1185">Reference proteome</keyword>
<dbReference type="Pfam" id="PF00135">
    <property type="entry name" value="COesterase"/>
    <property type="match status" value="2"/>
</dbReference>
<evidence type="ECO:0000256" key="1">
    <source>
        <dbReference type="ARBA" id="ARBA00005964"/>
    </source>
</evidence>
<comment type="caution">
    <text evidence="8">The sequence shown here is derived from an EMBL/GenBank/DDBJ whole genome shotgun (WGS) entry which is preliminary data.</text>
</comment>
<dbReference type="InterPro" id="IPR051093">
    <property type="entry name" value="Neuroligin/BSAL"/>
</dbReference>
<dbReference type="AlphaFoldDB" id="A0A3R7QJE5"/>
<dbReference type="PANTHER" id="PTHR43903">
    <property type="entry name" value="NEUROLIGIN"/>
    <property type="match status" value="1"/>
</dbReference>
<evidence type="ECO:0000259" key="7">
    <source>
        <dbReference type="Pfam" id="PF00135"/>
    </source>
</evidence>
<dbReference type="GO" id="GO:0052689">
    <property type="term" value="F:carboxylic ester hydrolase activity"/>
    <property type="evidence" value="ECO:0007669"/>
    <property type="project" value="UniProtKB-KW"/>
</dbReference>
<keyword evidence="3" id="KW-0732">Signal</keyword>
<evidence type="ECO:0000256" key="4">
    <source>
        <dbReference type="ARBA" id="ARBA00022801"/>
    </source>
</evidence>
<dbReference type="OrthoDB" id="408631at2759"/>
<dbReference type="STRING" id="6689.A0A3R7QJE5"/>
<dbReference type="Gene3D" id="3.40.50.1820">
    <property type="entry name" value="alpha/beta hydrolase"/>
    <property type="match status" value="1"/>
</dbReference>
<comment type="similarity">
    <text evidence="1 6">Belongs to the type-B carboxylesterase/lipase family.</text>
</comment>
<dbReference type="InterPro" id="IPR029058">
    <property type="entry name" value="AB_hydrolase_fold"/>
</dbReference>
<sequence>MQQKHMREYRMSEDCLTLNIYTPLPESRRRRTNASELPVLVYIHGGSFYSNGGRLYPGEKLASEGIVVVTINYRLGPFGFLSTGDGWSRGNWGLLDQRMALLWVRRHASAFGGHKDKILLVGNSAGAASVILHLVSPLSQDLFSRAAALSGCALAPWSLQSRPLHFAQQLAAGMECPVSPSSELDGLWLAFAPVVEGDFEGAFLPRSPRTLLEEGSLPPIPLIMTLTKDEISIWFREASPSTLSPSSENRTIELSRAEDWMDIIMKQKFPDLEPRALAAVLHAVRAAYIYRNGYTTKVPVKIISELISDLGLRVPCVEEAGLLSHWTRLYFAEFSYVSPDDVRVGSQKWIGSYHESDLQFVFGQPFLGLANTLRGPKDRSVATTIMSVIISFAHTGVPELGEMEWPAYNLSHLVHLELSEQLSLSHNLVQHSLCFWQRFIPLLTLFPMKPPEEEPNAAPPFATPPVSLLLLSSFLHRAFT</sequence>
<evidence type="ECO:0000313" key="9">
    <source>
        <dbReference type="Proteomes" id="UP000283509"/>
    </source>
</evidence>
<keyword evidence="5" id="KW-0325">Glycoprotein</keyword>